<proteinExistence type="predicted"/>
<dbReference type="EMBL" id="KN825155">
    <property type="protein sequence ID" value="KIK93787.1"/>
    <property type="molecule type" value="Genomic_DNA"/>
</dbReference>
<sequence>MPQNTHRVRFTSEAMMYHLPPINEAMPVPLPPKCQWKSHRHTLIESLPEKDPSEISSSIELHAMEGLFPPIVQLVVPDQPNPGNKNDLEATSHQAHLGGLVIASATKTTRSRAAHFLTNSLTVNTDLKQCLPIRPPSQPMSAKIIIPSRLKQACMISATCQNLSMLVLPPEPKAPNSKIYSTQSMPGPSNSILATNILTALQSFAMDMVDVDPLTLQINPLVPKPDFQHGSSKKLSSDVLVL</sequence>
<reference evidence="1 2" key="1">
    <citation type="submission" date="2014-04" db="EMBL/GenBank/DDBJ databases">
        <authorList>
            <consortium name="DOE Joint Genome Institute"/>
            <person name="Kuo A."/>
            <person name="Kohler A."/>
            <person name="Jargeat P."/>
            <person name="Nagy L.G."/>
            <person name="Floudas D."/>
            <person name="Copeland A."/>
            <person name="Barry K.W."/>
            <person name="Cichocki N."/>
            <person name="Veneault-Fourrey C."/>
            <person name="LaButti K."/>
            <person name="Lindquist E.A."/>
            <person name="Lipzen A."/>
            <person name="Lundell T."/>
            <person name="Morin E."/>
            <person name="Murat C."/>
            <person name="Sun H."/>
            <person name="Tunlid A."/>
            <person name="Henrissat B."/>
            <person name="Grigoriev I.V."/>
            <person name="Hibbett D.S."/>
            <person name="Martin F."/>
            <person name="Nordberg H.P."/>
            <person name="Cantor M.N."/>
            <person name="Hua S.X."/>
        </authorList>
    </citation>
    <scope>NUCLEOTIDE SEQUENCE [LARGE SCALE GENOMIC DNA]</scope>
    <source>
        <strain evidence="1 2">Ve08.2h10</strain>
    </source>
</reference>
<evidence type="ECO:0000313" key="2">
    <source>
        <dbReference type="Proteomes" id="UP000054538"/>
    </source>
</evidence>
<dbReference type="AlphaFoldDB" id="A0A0D0D9N4"/>
<protein>
    <submittedName>
        <fullName evidence="1">Uncharacterized protein</fullName>
    </submittedName>
</protein>
<reference evidence="2" key="2">
    <citation type="submission" date="2015-01" db="EMBL/GenBank/DDBJ databases">
        <title>Evolutionary Origins and Diversification of the Mycorrhizal Mutualists.</title>
        <authorList>
            <consortium name="DOE Joint Genome Institute"/>
            <consortium name="Mycorrhizal Genomics Consortium"/>
            <person name="Kohler A."/>
            <person name="Kuo A."/>
            <person name="Nagy L.G."/>
            <person name="Floudas D."/>
            <person name="Copeland A."/>
            <person name="Barry K.W."/>
            <person name="Cichocki N."/>
            <person name="Veneault-Fourrey C."/>
            <person name="LaButti K."/>
            <person name="Lindquist E.A."/>
            <person name="Lipzen A."/>
            <person name="Lundell T."/>
            <person name="Morin E."/>
            <person name="Murat C."/>
            <person name="Riley R."/>
            <person name="Ohm R."/>
            <person name="Sun H."/>
            <person name="Tunlid A."/>
            <person name="Henrissat B."/>
            <person name="Grigoriev I.V."/>
            <person name="Hibbett D.S."/>
            <person name="Martin F."/>
        </authorList>
    </citation>
    <scope>NUCLEOTIDE SEQUENCE [LARGE SCALE GENOMIC DNA]</scope>
    <source>
        <strain evidence="2">Ve08.2h10</strain>
    </source>
</reference>
<dbReference type="InParanoid" id="A0A0D0D9N4"/>
<accession>A0A0D0D9N4</accession>
<name>A0A0D0D9N4_9AGAM</name>
<keyword evidence="2" id="KW-1185">Reference proteome</keyword>
<dbReference type="HOGENOM" id="CLU_083682_1_0_1"/>
<organism evidence="1 2">
    <name type="scientific">Paxillus rubicundulus Ve08.2h10</name>
    <dbReference type="NCBI Taxonomy" id="930991"/>
    <lineage>
        <taxon>Eukaryota</taxon>
        <taxon>Fungi</taxon>
        <taxon>Dikarya</taxon>
        <taxon>Basidiomycota</taxon>
        <taxon>Agaricomycotina</taxon>
        <taxon>Agaricomycetes</taxon>
        <taxon>Agaricomycetidae</taxon>
        <taxon>Boletales</taxon>
        <taxon>Paxilineae</taxon>
        <taxon>Paxillaceae</taxon>
        <taxon>Paxillus</taxon>
    </lineage>
</organism>
<evidence type="ECO:0000313" key="1">
    <source>
        <dbReference type="EMBL" id="KIK93787.1"/>
    </source>
</evidence>
<gene>
    <name evidence="1" type="ORF">PAXRUDRAFT_144297</name>
</gene>
<dbReference type="Proteomes" id="UP000054538">
    <property type="component" value="Unassembled WGS sequence"/>
</dbReference>